<dbReference type="EMBL" id="JAAMOZ010000001">
    <property type="protein sequence ID" value="NIH56686.1"/>
    <property type="molecule type" value="Genomic_DNA"/>
</dbReference>
<keyword evidence="1" id="KW-0378">Hydrolase</keyword>
<accession>A0ABX0SFD0</accession>
<gene>
    <name evidence="1" type="ORF">FB473_001331</name>
</gene>
<dbReference type="InterPro" id="IPR036380">
    <property type="entry name" value="Isochorismatase-like_sf"/>
</dbReference>
<dbReference type="SUPFAM" id="SSF52499">
    <property type="entry name" value="Isochorismatase-like hydrolases"/>
    <property type="match status" value="1"/>
</dbReference>
<keyword evidence="2" id="KW-1185">Reference proteome</keyword>
<dbReference type="Proteomes" id="UP000749311">
    <property type="component" value="Unassembled WGS sequence"/>
</dbReference>
<reference evidence="1 2" key="1">
    <citation type="submission" date="2020-02" db="EMBL/GenBank/DDBJ databases">
        <title>Sequencing the genomes of 1000 actinobacteria strains.</title>
        <authorList>
            <person name="Klenk H.-P."/>
        </authorList>
    </citation>
    <scope>NUCLEOTIDE SEQUENCE [LARGE SCALE GENOMIC DNA]</scope>
    <source>
        <strain evidence="1 2">DSM 19609</strain>
    </source>
</reference>
<comment type="caution">
    <text evidence="1">The sequence shown here is derived from an EMBL/GenBank/DDBJ whole genome shotgun (WGS) entry which is preliminary data.</text>
</comment>
<dbReference type="GO" id="GO:0016787">
    <property type="term" value="F:hydrolase activity"/>
    <property type="evidence" value="ECO:0007669"/>
    <property type="project" value="UniProtKB-KW"/>
</dbReference>
<organism evidence="1 2">
    <name type="scientific">Brooklawnia cerclae</name>
    <dbReference type="NCBI Taxonomy" id="349934"/>
    <lineage>
        <taxon>Bacteria</taxon>
        <taxon>Bacillati</taxon>
        <taxon>Actinomycetota</taxon>
        <taxon>Actinomycetes</taxon>
        <taxon>Propionibacteriales</taxon>
        <taxon>Propionibacteriaceae</taxon>
        <taxon>Brooklawnia</taxon>
    </lineage>
</organism>
<name>A0ABX0SFD0_9ACTN</name>
<evidence type="ECO:0000313" key="1">
    <source>
        <dbReference type="EMBL" id="NIH56686.1"/>
    </source>
</evidence>
<protein>
    <submittedName>
        <fullName evidence="1">Isochorismate hydrolase</fullName>
    </submittedName>
</protein>
<sequence length="59" mass="6179">MLHAEPGTGSAFDPASGFVRLMDGLAADPGDVVVTKTSRNAFTTTNLAQHLQRPGRPIS</sequence>
<evidence type="ECO:0000313" key="2">
    <source>
        <dbReference type="Proteomes" id="UP000749311"/>
    </source>
</evidence>
<dbReference type="Gene3D" id="3.40.50.850">
    <property type="entry name" value="Isochorismatase-like"/>
    <property type="match status" value="1"/>
</dbReference>
<proteinExistence type="predicted"/>